<dbReference type="InterPro" id="IPR029068">
    <property type="entry name" value="Glyas_Bleomycin-R_OHBP_Dase"/>
</dbReference>
<dbReference type="EMBL" id="CP151632">
    <property type="protein sequence ID" value="WZO34831.1"/>
    <property type="molecule type" value="Genomic_DNA"/>
</dbReference>
<gene>
    <name evidence="2" type="ORF">MRBLWS13_002499</name>
</gene>
<reference evidence="2" key="1">
    <citation type="submission" date="2024-04" db="EMBL/GenBank/DDBJ databases">
        <authorList>
            <person name="Roder T."/>
            <person name="Oberhansli S."/>
            <person name="Kreuzer M."/>
        </authorList>
    </citation>
    <scope>NUCLEOTIDE SEQUENCE</scope>
    <source>
        <strain evidence="2">LWS13-1.2</strain>
    </source>
</reference>
<dbReference type="RefSeq" id="WP_349425694.1">
    <property type="nucleotide sequence ID" value="NZ_CP151632.1"/>
</dbReference>
<dbReference type="Pfam" id="PF00903">
    <property type="entry name" value="Glyoxalase"/>
    <property type="match status" value="1"/>
</dbReference>
<dbReference type="AlphaFoldDB" id="A0AAU6SD13"/>
<dbReference type="PROSITE" id="PS51819">
    <property type="entry name" value="VOC"/>
    <property type="match status" value="1"/>
</dbReference>
<dbReference type="SUPFAM" id="SSF54593">
    <property type="entry name" value="Glyoxalase/Bleomycin resistance protein/Dihydroxybiphenyl dioxygenase"/>
    <property type="match status" value="1"/>
</dbReference>
<dbReference type="CDD" id="cd06587">
    <property type="entry name" value="VOC"/>
    <property type="match status" value="1"/>
</dbReference>
<dbReference type="InterPro" id="IPR037523">
    <property type="entry name" value="VOC_core"/>
</dbReference>
<dbReference type="InterPro" id="IPR052164">
    <property type="entry name" value="Anthracycline_SecMetBiosynth"/>
</dbReference>
<dbReference type="PANTHER" id="PTHR33993">
    <property type="entry name" value="GLYOXALASE-RELATED"/>
    <property type="match status" value="1"/>
</dbReference>
<evidence type="ECO:0000259" key="1">
    <source>
        <dbReference type="PROSITE" id="PS51819"/>
    </source>
</evidence>
<dbReference type="InterPro" id="IPR004360">
    <property type="entry name" value="Glyas_Fos-R_dOase_dom"/>
</dbReference>
<organism evidence="2">
    <name type="scientific">Microbacterium sp. LWS13-1.2</name>
    <dbReference type="NCBI Taxonomy" id="3135264"/>
    <lineage>
        <taxon>Bacteria</taxon>
        <taxon>Bacillati</taxon>
        <taxon>Actinomycetota</taxon>
        <taxon>Actinomycetes</taxon>
        <taxon>Micrococcales</taxon>
        <taxon>Microbacteriaceae</taxon>
        <taxon>Microbacterium</taxon>
    </lineage>
</organism>
<sequence>MLRGFATISYYAADLNAASRWYAEVLGIEPYFVTPAYIEFRVGDYEHELGIIDAQYRPPMPDGPAGAVMQWAVDDVHASLARLIELGAAQYQPVIERGHGFNTAAVVDPFGNILGIMENPHYLEIVERDRARRSPSAE</sequence>
<name>A0AAU6SD13_9MICO</name>
<dbReference type="Gene3D" id="3.10.180.10">
    <property type="entry name" value="2,3-Dihydroxybiphenyl 1,2-Dioxygenase, domain 1"/>
    <property type="match status" value="1"/>
</dbReference>
<proteinExistence type="predicted"/>
<feature type="domain" description="VOC" evidence="1">
    <location>
        <begin position="4"/>
        <end position="119"/>
    </location>
</feature>
<accession>A0AAU6SD13</accession>
<evidence type="ECO:0000313" key="2">
    <source>
        <dbReference type="EMBL" id="WZO34831.1"/>
    </source>
</evidence>
<protein>
    <submittedName>
        <fullName evidence="2">VOC family protein</fullName>
    </submittedName>
</protein>